<dbReference type="PANTHER" id="PTHR43776">
    <property type="entry name" value="TRANSPORT ATP-BINDING PROTEIN"/>
    <property type="match status" value="1"/>
</dbReference>
<dbReference type="EMBL" id="CP041690">
    <property type="protein sequence ID" value="QEE20101.1"/>
    <property type="molecule type" value="Genomic_DNA"/>
</dbReference>
<proteinExistence type="inferred from homology"/>
<dbReference type="GO" id="GO:0005524">
    <property type="term" value="F:ATP binding"/>
    <property type="evidence" value="ECO:0007669"/>
    <property type="project" value="UniProtKB-KW"/>
</dbReference>
<evidence type="ECO:0000313" key="7">
    <source>
        <dbReference type="Proteomes" id="UP000321062"/>
    </source>
</evidence>
<dbReference type="GO" id="GO:0015833">
    <property type="term" value="P:peptide transport"/>
    <property type="evidence" value="ECO:0007669"/>
    <property type="project" value="InterPro"/>
</dbReference>
<dbReference type="InterPro" id="IPR017871">
    <property type="entry name" value="ABC_transporter-like_CS"/>
</dbReference>
<evidence type="ECO:0000256" key="5">
    <source>
        <dbReference type="ARBA" id="ARBA00022840"/>
    </source>
</evidence>
<evidence type="ECO:0000256" key="1">
    <source>
        <dbReference type="ARBA" id="ARBA00004417"/>
    </source>
</evidence>
<dbReference type="CDD" id="cd03257">
    <property type="entry name" value="ABC_NikE_OppD_transporters"/>
    <property type="match status" value="2"/>
</dbReference>
<dbReference type="GO" id="GO:0016887">
    <property type="term" value="F:ATP hydrolysis activity"/>
    <property type="evidence" value="ECO:0007669"/>
    <property type="project" value="InterPro"/>
</dbReference>
<keyword evidence="5 6" id="KW-0067">ATP-binding</keyword>
<keyword evidence="4" id="KW-0547">Nucleotide-binding</keyword>
<dbReference type="Proteomes" id="UP000321062">
    <property type="component" value="Chromosome"/>
</dbReference>
<dbReference type="Pfam" id="PF00005">
    <property type="entry name" value="ABC_tran"/>
    <property type="match status" value="2"/>
</dbReference>
<evidence type="ECO:0000313" key="6">
    <source>
        <dbReference type="EMBL" id="QEE20101.1"/>
    </source>
</evidence>
<comment type="subcellular location">
    <subcellularLocation>
        <location evidence="1">Cell inner membrane</location>
        <topology evidence="1">Peripheral membrane protein</topology>
    </subcellularLocation>
</comment>
<accession>A0A5B9DLB2</accession>
<dbReference type="AlphaFoldDB" id="A0A5B9DLB2"/>
<dbReference type="SMART" id="SM00382">
    <property type="entry name" value="AAA"/>
    <property type="match status" value="2"/>
</dbReference>
<dbReference type="GO" id="GO:0055085">
    <property type="term" value="P:transmembrane transport"/>
    <property type="evidence" value="ECO:0007669"/>
    <property type="project" value="UniProtKB-ARBA"/>
</dbReference>
<dbReference type="NCBIfam" id="NF007739">
    <property type="entry name" value="PRK10419.1"/>
    <property type="match status" value="2"/>
</dbReference>
<dbReference type="KEGG" id="yti:FNA67_07895"/>
<dbReference type="GO" id="GO:0005886">
    <property type="term" value="C:plasma membrane"/>
    <property type="evidence" value="ECO:0007669"/>
    <property type="project" value="UniProtKB-SubCell"/>
</dbReference>
<comment type="similarity">
    <text evidence="2">Belongs to the ABC transporter superfamily.</text>
</comment>
<dbReference type="RefSeq" id="WP_147655658.1">
    <property type="nucleotide sequence ID" value="NZ_BMFM01000001.1"/>
</dbReference>
<dbReference type="NCBIfam" id="NF008453">
    <property type="entry name" value="PRK11308.1"/>
    <property type="match status" value="2"/>
</dbReference>
<dbReference type="SUPFAM" id="SSF52540">
    <property type="entry name" value="P-loop containing nucleoside triphosphate hydrolases"/>
    <property type="match status" value="2"/>
</dbReference>
<dbReference type="InterPro" id="IPR003439">
    <property type="entry name" value="ABC_transporter-like_ATP-bd"/>
</dbReference>
<evidence type="ECO:0000256" key="4">
    <source>
        <dbReference type="ARBA" id="ARBA00022741"/>
    </source>
</evidence>
<organism evidence="6 7">
    <name type="scientific">Paradevosia tibetensis</name>
    <dbReference type="NCBI Taxonomy" id="1447062"/>
    <lineage>
        <taxon>Bacteria</taxon>
        <taxon>Pseudomonadati</taxon>
        <taxon>Pseudomonadota</taxon>
        <taxon>Alphaproteobacteria</taxon>
        <taxon>Hyphomicrobiales</taxon>
        <taxon>Devosiaceae</taxon>
        <taxon>Paradevosia</taxon>
    </lineage>
</organism>
<dbReference type="InterPro" id="IPR027417">
    <property type="entry name" value="P-loop_NTPase"/>
</dbReference>
<keyword evidence="3" id="KW-0813">Transport</keyword>
<sequence>MTEQPALEISNLSVGYAGESGIIPAVEDVSLSIAPGEFVGLAGESGCGKSTIAQSILRLLRAPGVITGGTIRICGSDVLSSDDDKVRALRWRTASIVLQNSLTSLNPVKRIGWQLQEVLDRAKGSETARRTPAELLEMVDIDPARLRAFPHQLSGGQRQRVVIAMALALCPALVILDEPTTALDVIVQQEIFVTVKALQQRMGFAVLLITHDLPLLFDVADRIAVMKDGRIVENATIEDFRRNPRHPYSRVLIEATPRLNLSGPGSARPPSAAHPVLETAHLRKTYGDAPWSHASALVAVDDVSLRVAPSEIVAIVGASGSGKSTLGRMVTGLIRPTSGDILLDGRPPVPVSQRRKGQSRAAQMVFQDVYGSLNPLHTIGHHLRRAVISAPSGGRDVARRVDDLLAEVGLTPPSNYLDRRPHELSGGQRQRVGLARALAASPKLLVADEPVSMLDVSIRRDILSLIARLRDEQGVAVLYITHDVISAGYIADRIVVMHRGQIVEEGPAKAVLANPRHDYTRRLIAAVPGGIAPADAAALQPAT</sequence>
<keyword evidence="7" id="KW-1185">Reference proteome</keyword>
<protein>
    <submittedName>
        <fullName evidence="6">ABC transporter ATP-binding protein</fullName>
    </submittedName>
</protein>
<dbReference type="PROSITE" id="PS00211">
    <property type="entry name" value="ABC_TRANSPORTER_1"/>
    <property type="match status" value="2"/>
</dbReference>
<dbReference type="Pfam" id="PF08352">
    <property type="entry name" value="oligo_HPY"/>
    <property type="match status" value="2"/>
</dbReference>
<dbReference type="InterPro" id="IPR050319">
    <property type="entry name" value="ABC_transp_ATP-bind"/>
</dbReference>
<dbReference type="Gene3D" id="3.40.50.300">
    <property type="entry name" value="P-loop containing nucleotide triphosphate hydrolases"/>
    <property type="match status" value="2"/>
</dbReference>
<dbReference type="InterPro" id="IPR013563">
    <property type="entry name" value="Oligopep_ABC_C"/>
</dbReference>
<dbReference type="OrthoDB" id="7793371at2"/>
<dbReference type="PROSITE" id="PS50893">
    <property type="entry name" value="ABC_TRANSPORTER_2"/>
    <property type="match status" value="2"/>
</dbReference>
<name>A0A5B9DLB2_9HYPH</name>
<reference evidence="6 7" key="1">
    <citation type="journal article" date="2015" name="Int. J. Syst. Evol. Microbiol.">
        <title>Youhaiella tibetensis gen. nov., sp. nov., isolated from subsurface sediment.</title>
        <authorList>
            <person name="Wang Y.X."/>
            <person name="Huang F.Q."/>
            <person name="Nogi Y."/>
            <person name="Pang S.J."/>
            <person name="Wang P.K."/>
            <person name="Lv J."/>
        </authorList>
    </citation>
    <scope>NUCLEOTIDE SEQUENCE [LARGE SCALE GENOMIC DNA]</scope>
    <source>
        <strain evidence="7">fig4</strain>
    </source>
</reference>
<evidence type="ECO:0000256" key="2">
    <source>
        <dbReference type="ARBA" id="ARBA00005417"/>
    </source>
</evidence>
<dbReference type="PANTHER" id="PTHR43776:SF7">
    <property type="entry name" value="D,D-DIPEPTIDE TRANSPORT ATP-BINDING PROTEIN DDPF-RELATED"/>
    <property type="match status" value="1"/>
</dbReference>
<gene>
    <name evidence="6" type="ORF">FNA67_07895</name>
</gene>
<dbReference type="InterPro" id="IPR003593">
    <property type="entry name" value="AAA+_ATPase"/>
</dbReference>
<evidence type="ECO:0000256" key="3">
    <source>
        <dbReference type="ARBA" id="ARBA00022448"/>
    </source>
</evidence>